<evidence type="ECO:0000313" key="2">
    <source>
        <dbReference type="Proteomes" id="UP001054837"/>
    </source>
</evidence>
<gene>
    <name evidence="1" type="ORF">CDAR_124331</name>
</gene>
<organism evidence="1 2">
    <name type="scientific">Caerostris darwini</name>
    <dbReference type="NCBI Taxonomy" id="1538125"/>
    <lineage>
        <taxon>Eukaryota</taxon>
        <taxon>Metazoa</taxon>
        <taxon>Ecdysozoa</taxon>
        <taxon>Arthropoda</taxon>
        <taxon>Chelicerata</taxon>
        <taxon>Arachnida</taxon>
        <taxon>Araneae</taxon>
        <taxon>Araneomorphae</taxon>
        <taxon>Entelegynae</taxon>
        <taxon>Araneoidea</taxon>
        <taxon>Araneidae</taxon>
        <taxon>Caerostris</taxon>
    </lineage>
</organism>
<protein>
    <submittedName>
        <fullName evidence="1">Uncharacterized protein</fullName>
    </submittedName>
</protein>
<proteinExistence type="predicted"/>
<dbReference type="AlphaFoldDB" id="A0AAV4VSI1"/>
<dbReference type="EMBL" id="BPLQ01013534">
    <property type="protein sequence ID" value="GIY72973.1"/>
    <property type="molecule type" value="Genomic_DNA"/>
</dbReference>
<keyword evidence="2" id="KW-1185">Reference proteome</keyword>
<evidence type="ECO:0000313" key="1">
    <source>
        <dbReference type="EMBL" id="GIY72973.1"/>
    </source>
</evidence>
<sequence>MVLNMHNYDGPLPQCSPKCGTRALDNTQSDTWRSSNGSLSPIGLYGNDGNLFAKEGMSPLWQFFAK</sequence>
<name>A0AAV4VSI1_9ARAC</name>
<comment type="caution">
    <text evidence="1">The sequence shown here is derived from an EMBL/GenBank/DDBJ whole genome shotgun (WGS) entry which is preliminary data.</text>
</comment>
<reference evidence="1 2" key="1">
    <citation type="submission" date="2021-06" db="EMBL/GenBank/DDBJ databases">
        <title>Caerostris darwini draft genome.</title>
        <authorList>
            <person name="Kono N."/>
            <person name="Arakawa K."/>
        </authorList>
    </citation>
    <scope>NUCLEOTIDE SEQUENCE [LARGE SCALE GENOMIC DNA]</scope>
</reference>
<dbReference type="Proteomes" id="UP001054837">
    <property type="component" value="Unassembled WGS sequence"/>
</dbReference>
<accession>A0AAV4VSI1</accession>